<protein>
    <recommendedName>
        <fullName evidence="6">Probable imidazolonepropionase</fullName>
        <ecNumber evidence="5">3.5.2.7</ecNumber>
    </recommendedName>
</protein>
<evidence type="ECO:0000256" key="10">
    <source>
        <dbReference type="ARBA" id="ARBA00022833"/>
    </source>
</evidence>
<evidence type="ECO:0000256" key="5">
    <source>
        <dbReference type="ARBA" id="ARBA00012864"/>
    </source>
</evidence>
<dbReference type="Gene3D" id="3.20.20.140">
    <property type="entry name" value="Metal-dependent hydrolases"/>
    <property type="match status" value="1"/>
</dbReference>
<organism evidence="15 18">
    <name type="scientific">Didymodactylos carnosus</name>
    <dbReference type="NCBI Taxonomy" id="1234261"/>
    <lineage>
        <taxon>Eukaryota</taxon>
        <taxon>Metazoa</taxon>
        <taxon>Spiralia</taxon>
        <taxon>Gnathifera</taxon>
        <taxon>Rotifera</taxon>
        <taxon>Eurotatoria</taxon>
        <taxon>Bdelloidea</taxon>
        <taxon>Philodinida</taxon>
        <taxon>Philodinidae</taxon>
        <taxon>Didymodactylos</taxon>
    </lineage>
</organism>
<dbReference type="FunFam" id="3.20.20.140:FF:000007">
    <property type="entry name" value="Imidazolonepropionase"/>
    <property type="match status" value="1"/>
</dbReference>
<dbReference type="EC" id="3.5.2.7" evidence="5"/>
<dbReference type="OrthoDB" id="194468at2759"/>
<keyword evidence="8" id="KW-0378">Hydrolase</keyword>
<evidence type="ECO:0000256" key="7">
    <source>
        <dbReference type="ARBA" id="ARBA00022723"/>
    </source>
</evidence>
<feature type="signal peptide" evidence="12">
    <location>
        <begin position="1"/>
        <end position="15"/>
    </location>
</feature>
<evidence type="ECO:0000256" key="4">
    <source>
        <dbReference type="ARBA" id="ARBA00008002"/>
    </source>
</evidence>
<feature type="domain" description="Amidohydrolase-related" evidence="13">
    <location>
        <begin position="1"/>
        <end position="331"/>
    </location>
</feature>
<dbReference type="GO" id="GO:0005737">
    <property type="term" value="C:cytoplasm"/>
    <property type="evidence" value="ECO:0007669"/>
    <property type="project" value="InterPro"/>
</dbReference>
<dbReference type="EMBL" id="CAJOBA010001735">
    <property type="protein sequence ID" value="CAF3612006.1"/>
    <property type="molecule type" value="Genomic_DNA"/>
</dbReference>
<evidence type="ECO:0000259" key="13">
    <source>
        <dbReference type="Pfam" id="PF01979"/>
    </source>
</evidence>
<evidence type="ECO:0000313" key="14">
    <source>
        <dbReference type="EMBL" id="CAF0827558.1"/>
    </source>
</evidence>
<comment type="cofactor">
    <cofactor evidence="2">
        <name>Fe(3+)</name>
        <dbReference type="ChEBI" id="CHEBI:29034"/>
    </cofactor>
</comment>
<dbReference type="SUPFAM" id="SSF51556">
    <property type="entry name" value="Metallo-dependent hydrolases"/>
    <property type="match status" value="1"/>
</dbReference>
<dbReference type="SUPFAM" id="SSF51338">
    <property type="entry name" value="Composite domain of metallo-dependent hydrolases"/>
    <property type="match status" value="1"/>
</dbReference>
<accession>A0A814A8N0</accession>
<evidence type="ECO:0000256" key="6">
    <source>
        <dbReference type="ARBA" id="ARBA00013406"/>
    </source>
</evidence>
<reference evidence="15" key="1">
    <citation type="submission" date="2021-02" db="EMBL/GenBank/DDBJ databases">
        <authorList>
            <person name="Nowell W R."/>
        </authorList>
    </citation>
    <scope>NUCLEOTIDE SEQUENCE</scope>
</reference>
<dbReference type="EMBL" id="CAJOBC010001673">
    <property type="protein sequence ID" value="CAF3692349.1"/>
    <property type="molecule type" value="Genomic_DNA"/>
</dbReference>
<name>A0A814A8N0_9BILA</name>
<dbReference type="InterPro" id="IPR005920">
    <property type="entry name" value="HutI"/>
</dbReference>
<evidence type="ECO:0000256" key="1">
    <source>
        <dbReference type="ARBA" id="ARBA00000853"/>
    </source>
</evidence>
<sequence length="341" mass="37408">MHIHILFGKVILAGATYMDIMNSGGGIQYTVEQTNKASDAKLLSVFLNRLKRMVRAGTTYVECKTGYGLEWKSELRLLNIIKSAKSQMHIGLSTTYCGAHALQKNKSAEETTNDIINNQIPALKDLIQNGDCDVQSIDVFCEKGVFDTDQARRILLAGKEIGLRANFHGDELNNTGSAEMGAEIEAHAISHLEEISDAGIKAMADKKTFAIILPYTGYILRLKMPPVRKMIEAGVPIALGSDFNPNAFSSAMPVTMNLACVLCHMTLPEALVAATINSAAALGISDKYGSLEIGKKADLILCRCPSWEHIIYEFGDHEHVIKHVMKEGVIVHTNYLEEDIE</sequence>
<proteinExistence type="inferred from homology"/>
<keyword evidence="12" id="KW-0732">Signal</keyword>
<keyword evidence="7" id="KW-0479">Metal-binding</keyword>
<dbReference type="GO" id="GO:0050480">
    <property type="term" value="F:imidazolonepropionase activity"/>
    <property type="evidence" value="ECO:0007669"/>
    <property type="project" value="UniProtKB-EC"/>
</dbReference>
<dbReference type="UniPathway" id="UPA00379">
    <property type="reaction ID" value="UER00551"/>
</dbReference>
<dbReference type="GO" id="GO:0019557">
    <property type="term" value="P:L-histidine catabolic process to glutamate and formate"/>
    <property type="evidence" value="ECO:0007669"/>
    <property type="project" value="UniProtKB-UniPathway"/>
</dbReference>
<evidence type="ECO:0000256" key="2">
    <source>
        <dbReference type="ARBA" id="ARBA00001965"/>
    </source>
</evidence>
<dbReference type="Proteomes" id="UP000681722">
    <property type="component" value="Unassembled WGS sequence"/>
</dbReference>
<dbReference type="Proteomes" id="UP000682733">
    <property type="component" value="Unassembled WGS sequence"/>
</dbReference>
<evidence type="ECO:0000256" key="3">
    <source>
        <dbReference type="ARBA" id="ARBA00004758"/>
    </source>
</evidence>
<evidence type="ECO:0000256" key="11">
    <source>
        <dbReference type="ARBA" id="ARBA00023004"/>
    </source>
</evidence>
<evidence type="ECO:0000256" key="8">
    <source>
        <dbReference type="ARBA" id="ARBA00022801"/>
    </source>
</evidence>
<dbReference type="Proteomes" id="UP000677228">
    <property type="component" value="Unassembled WGS sequence"/>
</dbReference>
<dbReference type="GO" id="GO:0046872">
    <property type="term" value="F:metal ion binding"/>
    <property type="evidence" value="ECO:0007669"/>
    <property type="project" value="UniProtKB-KW"/>
</dbReference>
<gene>
    <name evidence="15" type="ORF">GPM918_LOCUS9162</name>
    <name evidence="14" type="ORF">OVA965_LOCUS5975</name>
    <name evidence="17" type="ORF">SRO942_LOCUS9163</name>
    <name evidence="16" type="ORF">TMI583_LOCUS5971</name>
</gene>
<comment type="catalytic activity">
    <reaction evidence="1">
        <text>4-imidazolone-5-propanoate + H2O = N-formimidoyl-L-glutamate</text>
        <dbReference type="Rhea" id="RHEA:23660"/>
        <dbReference type="ChEBI" id="CHEBI:15377"/>
        <dbReference type="ChEBI" id="CHEBI:58928"/>
        <dbReference type="ChEBI" id="CHEBI:77893"/>
        <dbReference type="EC" id="3.5.2.7"/>
    </reaction>
</comment>
<comment type="caution">
    <text evidence="15">The sequence shown here is derived from an EMBL/GenBank/DDBJ whole genome shotgun (WGS) entry which is preliminary data.</text>
</comment>
<comment type="pathway">
    <text evidence="3">Amino-acid degradation; L-histidine degradation into L-glutamate; N-formimidoyl-L-glutamate from L-histidine: step 3/3.</text>
</comment>
<keyword evidence="11" id="KW-0408">Iron</keyword>
<keyword evidence="9" id="KW-0369">Histidine metabolism</keyword>
<dbReference type="PANTHER" id="PTHR42752">
    <property type="entry name" value="IMIDAZOLONEPROPIONASE"/>
    <property type="match status" value="1"/>
</dbReference>
<keyword evidence="18" id="KW-1185">Reference proteome</keyword>
<dbReference type="NCBIfam" id="TIGR01224">
    <property type="entry name" value="hutI"/>
    <property type="match status" value="1"/>
</dbReference>
<evidence type="ECO:0000256" key="9">
    <source>
        <dbReference type="ARBA" id="ARBA00022808"/>
    </source>
</evidence>
<evidence type="ECO:0000313" key="17">
    <source>
        <dbReference type="EMBL" id="CAF3692349.1"/>
    </source>
</evidence>
<evidence type="ECO:0000313" key="16">
    <source>
        <dbReference type="EMBL" id="CAF3612006.1"/>
    </source>
</evidence>
<dbReference type="EMBL" id="CAJNOK010001735">
    <property type="protein sequence ID" value="CAF0827558.1"/>
    <property type="molecule type" value="Genomic_DNA"/>
</dbReference>
<evidence type="ECO:0000256" key="12">
    <source>
        <dbReference type="SAM" id="SignalP"/>
    </source>
</evidence>
<dbReference type="InterPro" id="IPR011059">
    <property type="entry name" value="Metal-dep_hydrolase_composite"/>
</dbReference>
<dbReference type="PANTHER" id="PTHR42752:SF1">
    <property type="entry name" value="IMIDAZOLONEPROPIONASE-RELATED"/>
    <property type="match status" value="1"/>
</dbReference>
<dbReference type="EMBL" id="CAJNOQ010001673">
    <property type="protein sequence ID" value="CAF0911313.1"/>
    <property type="molecule type" value="Genomic_DNA"/>
</dbReference>
<dbReference type="AlphaFoldDB" id="A0A814A8N0"/>
<feature type="chain" id="PRO_5035684025" description="Probable imidazolonepropionase" evidence="12">
    <location>
        <begin position="16"/>
        <end position="341"/>
    </location>
</feature>
<evidence type="ECO:0000313" key="15">
    <source>
        <dbReference type="EMBL" id="CAF0911313.1"/>
    </source>
</evidence>
<dbReference type="InterPro" id="IPR032466">
    <property type="entry name" value="Metal_Hydrolase"/>
</dbReference>
<dbReference type="Proteomes" id="UP000663829">
    <property type="component" value="Unassembled WGS sequence"/>
</dbReference>
<keyword evidence="10" id="KW-0862">Zinc</keyword>
<dbReference type="InterPro" id="IPR006680">
    <property type="entry name" value="Amidohydro-rel"/>
</dbReference>
<evidence type="ECO:0000313" key="18">
    <source>
        <dbReference type="Proteomes" id="UP000663829"/>
    </source>
</evidence>
<dbReference type="Pfam" id="PF01979">
    <property type="entry name" value="Amidohydro_1"/>
    <property type="match status" value="1"/>
</dbReference>
<comment type="similarity">
    <text evidence="4">Belongs to the metallo-dependent hydrolases superfamily. HutI family.</text>
</comment>
<dbReference type="GO" id="GO:0019556">
    <property type="term" value="P:L-histidine catabolic process to glutamate and formamide"/>
    <property type="evidence" value="ECO:0007669"/>
    <property type="project" value="UniProtKB-UniPathway"/>
</dbReference>